<gene>
    <name evidence="1" type="ORF">PAUS00366_LOCUS22736</name>
</gene>
<sequence length="446" mass="50765">MRSKYLQHFKVAALFFLSASLIQYASIHVKLVDLDEMLEMTRPLNSTRTSRLEIDKPNYIEDAVEKLGTRSQRAINSTRKEESPLVVSSLHYNATNASSFSAITENENIVIIQSNESFLWQGAQSRLCTRIKKKRKKQKSQKTLHLFLETNCGAIDKRNQHGNYMIGLYAMKLAAMAFQADFTFRCEESERQDFMFWWLQSKNNATTSEAENNHSSNSLYIPPQPTPNIACKGMGSVALHYTSEYVRNDLRAMATELSSSMKTKGMMIDEVAIHLRCGDIINRKLSPKDKNYGLVKFQAYRTRIPTDVKSIGIVTAPFVEKNRRKQDHGSGAMCRTLVLGLVDNLRLHFPSSDVRVRNDPSESIPEVASRLILAKYNFCIRSTFCLLPSVASYGTSFVQKGGVAYFVDDVSKVYDNIKLMDEPFLLSRDIREKGFNSTLQWLTESY</sequence>
<dbReference type="EMBL" id="HBIX01034802">
    <property type="protein sequence ID" value="CAE0729951.1"/>
    <property type="molecule type" value="Transcribed_RNA"/>
</dbReference>
<name>A0A7S4ER34_9STRA</name>
<evidence type="ECO:0000313" key="1">
    <source>
        <dbReference type="EMBL" id="CAE0729951.1"/>
    </source>
</evidence>
<protein>
    <submittedName>
        <fullName evidence="1">Uncharacterized protein</fullName>
    </submittedName>
</protein>
<accession>A0A7S4ER34</accession>
<proteinExistence type="predicted"/>
<organism evidence="1">
    <name type="scientific">Pseudo-nitzschia australis</name>
    <dbReference type="NCBI Taxonomy" id="44445"/>
    <lineage>
        <taxon>Eukaryota</taxon>
        <taxon>Sar</taxon>
        <taxon>Stramenopiles</taxon>
        <taxon>Ochrophyta</taxon>
        <taxon>Bacillariophyta</taxon>
        <taxon>Bacillariophyceae</taxon>
        <taxon>Bacillariophycidae</taxon>
        <taxon>Bacillariales</taxon>
        <taxon>Bacillariaceae</taxon>
        <taxon>Pseudo-nitzschia</taxon>
    </lineage>
</organism>
<reference evidence="1" key="1">
    <citation type="submission" date="2021-01" db="EMBL/GenBank/DDBJ databases">
        <authorList>
            <person name="Corre E."/>
            <person name="Pelletier E."/>
            <person name="Niang G."/>
            <person name="Scheremetjew M."/>
            <person name="Finn R."/>
            <person name="Kale V."/>
            <person name="Holt S."/>
            <person name="Cochrane G."/>
            <person name="Meng A."/>
            <person name="Brown T."/>
            <person name="Cohen L."/>
        </authorList>
    </citation>
    <scope>NUCLEOTIDE SEQUENCE</scope>
    <source>
        <strain evidence="1">10249 10 AB</strain>
    </source>
</reference>
<dbReference type="AlphaFoldDB" id="A0A7S4ER34"/>